<keyword evidence="3" id="KW-1185">Reference proteome</keyword>
<proteinExistence type="predicted"/>
<reference evidence="2 3" key="1">
    <citation type="journal article" date="2005" name="DNA Res.">
        <title>Complete genome sequence of the facultative anaerobic magnetotactic bacterium Magnetospirillum sp. strain AMB-1.</title>
        <authorList>
            <person name="Matsunaga T."/>
            <person name="Okamura Y."/>
            <person name="Fukuda Y."/>
            <person name="Wahyudi A.T."/>
            <person name="Murase Y."/>
            <person name="Takeyama H."/>
        </authorList>
    </citation>
    <scope>NUCLEOTIDE SEQUENCE [LARGE SCALE GENOMIC DNA]</scope>
    <source>
        <strain evidence="3">ATCC 700264 / AMB-1</strain>
    </source>
</reference>
<dbReference type="InterPro" id="IPR016197">
    <property type="entry name" value="Chromo-like_dom_sf"/>
</dbReference>
<evidence type="ECO:0000256" key="1">
    <source>
        <dbReference type="SAM" id="SignalP"/>
    </source>
</evidence>
<keyword evidence="1" id="KW-0732">Signal</keyword>
<gene>
    <name evidence="2" type="ordered locus">amb3253</name>
</gene>
<sequence>MVPIRNILASALCLTALATPAFAQSGGSGSAGDAPSLCKPDTRVEILSEGAWYPGVVLDALRDGRCFVHYDGYGADDDEAVAPKLIRSAR</sequence>
<feature type="chain" id="PRO_5004218154" description="Agenet-like domain-containing protein" evidence="1">
    <location>
        <begin position="24"/>
        <end position="90"/>
    </location>
</feature>
<evidence type="ECO:0000313" key="2">
    <source>
        <dbReference type="EMBL" id="BAE52057.1"/>
    </source>
</evidence>
<name>Q2W268_PARM1</name>
<dbReference type="KEGG" id="mag:amb3253"/>
<feature type="signal peptide" evidence="1">
    <location>
        <begin position="1"/>
        <end position="23"/>
    </location>
</feature>
<dbReference type="AlphaFoldDB" id="Q2W268"/>
<evidence type="ECO:0008006" key="4">
    <source>
        <dbReference type="Google" id="ProtNLM"/>
    </source>
</evidence>
<accession>Q2W268</accession>
<dbReference type="STRING" id="342108.amb3253"/>
<protein>
    <recommendedName>
        <fullName evidence="4">Agenet-like domain-containing protein</fullName>
    </recommendedName>
</protein>
<dbReference type="SUPFAM" id="SSF54160">
    <property type="entry name" value="Chromo domain-like"/>
    <property type="match status" value="1"/>
</dbReference>
<organism evidence="2 3">
    <name type="scientific">Paramagnetospirillum magneticum (strain ATCC 700264 / AMB-1)</name>
    <name type="common">Magnetospirillum magneticum</name>
    <dbReference type="NCBI Taxonomy" id="342108"/>
    <lineage>
        <taxon>Bacteria</taxon>
        <taxon>Pseudomonadati</taxon>
        <taxon>Pseudomonadota</taxon>
        <taxon>Alphaproteobacteria</taxon>
        <taxon>Rhodospirillales</taxon>
        <taxon>Magnetospirillaceae</taxon>
        <taxon>Paramagnetospirillum</taxon>
    </lineage>
</organism>
<evidence type="ECO:0000313" key="3">
    <source>
        <dbReference type="Proteomes" id="UP000007058"/>
    </source>
</evidence>
<dbReference type="Proteomes" id="UP000007058">
    <property type="component" value="Chromosome"/>
</dbReference>
<dbReference type="HOGENOM" id="CLU_2437320_0_0_5"/>
<dbReference type="Gene3D" id="2.30.30.140">
    <property type="match status" value="1"/>
</dbReference>
<dbReference type="EMBL" id="AP007255">
    <property type="protein sequence ID" value="BAE52057.1"/>
    <property type="molecule type" value="Genomic_DNA"/>
</dbReference>